<dbReference type="InterPro" id="IPR043128">
    <property type="entry name" value="Rev_trsase/Diguanyl_cyclase"/>
</dbReference>
<protein>
    <recommendedName>
        <fullName evidence="2">diguanylate cyclase</fullName>
        <ecNumber evidence="2">2.7.7.65</ecNumber>
    </recommendedName>
</protein>
<dbReference type="PANTHER" id="PTHR45138:SF9">
    <property type="entry name" value="DIGUANYLATE CYCLASE DGCM-RELATED"/>
    <property type="match status" value="1"/>
</dbReference>
<dbReference type="SMART" id="SM00091">
    <property type="entry name" value="PAS"/>
    <property type="match status" value="1"/>
</dbReference>
<dbReference type="InterPro" id="IPR029787">
    <property type="entry name" value="Nucleotide_cyclase"/>
</dbReference>
<dbReference type="InterPro" id="IPR050469">
    <property type="entry name" value="Diguanylate_Cyclase"/>
</dbReference>
<dbReference type="NCBIfam" id="TIGR00229">
    <property type="entry name" value="sensory_box"/>
    <property type="match status" value="2"/>
</dbReference>
<dbReference type="SMART" id="SM00086">
    <property type="entry name" value="PAC"/>
    <property type="match status" value="2"/>
</dbReference>
<dbReference type="PROSITE" id="PS50113">
    <property type="entry name" value="PAC"/>
    <property type="match status" value="2"/>
</dbReference>
<dbReference type="AlphaFoldDB" id="A0A1H0DGB7"/>
<organism evidence="7 8">
    <name type="scientific">Halomonas shengliensis</name>
    <dbReference type="NCBI Taxonomy" id="419597"/>
    <lineage>
        <taxon>Bacteria</taxon>
        <taxon>Pseudomonadati</taxon>
        <taxon>Pseudomonadota</taxon>
        <taxon>Gammaproteobacteria</taxon>
        <taxon>Oceanospirillales</taxon>
        <taxon>Halomonadaceae</taxon>
        <taxon>Halomonas</taxon>
    </lineage>
</organism>
<dbReference type="EMBL" id="FNIV01000001">
    <property type="protein sequence ID" value="SDN69041.1"/>
    <property type="molecule type" value="Genomic_DNA"/>
</dbReference>
<evidence type="ECO:0000313" key="8">
    <source>
        <dbReference type="Proteomes" id="UP000199075"/>
    </source>
</evidence>
<sequence>MSPSSHNEAILWNALFEASWDGMVVLKHDGSLYRVNQRYAEMLGYTREELESMYVWDLDTRFSRPEIETMLARVDDTGAHFETQQRRKDGRLVDVELSNNGATYEGLKLIFCIVRDITARKATEERLRRSEALLRGIASQVPGVLYQYRMAPDGSRSFPYLSEGLATQGGLSLGALSGPEVVPLMSRILPEDAGLVEAQTQHSAATMENVHVEFRFRHGDGSIRWIECRSTPQREADGCILWTGILLDITQRKRAEERVTTMAITDGLTGILNRQEFGRLLEREMARASRYASPLSLIMYDLDHFKRINDRFGHNAGDDVLKTVAGLVGECLRDTDLHGRWGGEEFMVLLPETGLAAAGKVAEKLRRAIADHRFEGPGGVTASFGVAQMVPGEDSRSLAQRVDEALYRAKALGRNRVESWGAAERG</sequence>
<dbReference type="PANTHER" id="PTHR45138">
    <property type="entry name" value="REGULATORY COMPONENTS OF SENSORY TRANSDUCTION SYSTEM"/>
    <property type="match status" value="1"/>
</dbReference>
<dbReference type="InterPro" id="IPR000160">
    <property type="entry name" value="GGDEF_dom"/>
</dbReference>
<feature type="domain" description="PAC" evidence="5">
    <location>
        <begin position="79"/>
        <end position="129"/>
    </location>
</feature>
<dbReference type="CDD" id="cd00130">
    <property type="entry name" value="PAS"/>
    <property type="match status" value="2"/>
</dbReference>
<dbReference type="STRING" id="419597.SAMN04487957_101397"/>
<dbReference type="SUPFAM" id="SSF55785">
    <property type="entry name" value="PYP-like sensor domain (PAS domain)"/>
    <property type="match status" value="2"/>
</dbReference>
<comment type="catalytic activity">
    <reaction evidence="3">
        <text>2 GTP = 3',3'-c-di-GMP + 2 diphosphate</text>
        <dbReference type="Rhea" id="RHEA:24898"/>
        <dbReference type="ChEBI" id="CHEBI:33019"/>
        <dbReference type="ChEBI" id="CHEBI:37565"/>
        <dbReference type="ChEBI" id="CHEBI:58805"/>
        <dbReference type="EC" id="2.7.7.65"/>
    </reaction>
</comment>
<evidence type="ECO:0000256" key="3">
    <source>
        <dbReference type="ARBA" id="ARBA00034247"/>
    </source>
</evidence>
<dbReference type="Pfam" id="PF08447">
    <property type="entry name" value="PAS_3"/>
    <property type="match status" value="1"/>
</dbReference>
<dbReference type="Pfam" id="PF13426">
    <property type="entry name" value="PAS_9"/>
    <property type="match status" value="1"/>
</dbReference>
<dbReference type="InterPro" id="IPR013655">
    <property type="entry name" value="PAS_fold_3"/>
</dbReference>
<feature type="domain" description="GGDEF" evidence="6">
    <location>
        <begin position="293"/>
        <end position="422"/>
    </location>
</feature>
<dbReference type="FunFam" id="3.30.70.270:FF:000001">
    <property type="entry name" value="Diguanylate cyclase domain protein"/>
    <property type="match status" value="1"/>
</dbReference>
<dbReference type="SMART" id="SM00267">
    <property type="entry name" value="GGDEF"/>
    <property type="match status" value="1"/>
</dbReference>
<dbReference type="Proteomes" id="UP000199075">
    <property type="component" value="Unassembled WGS sequence"/>
</dbReference>
<dbReference type="EC" id="2.7.7.65" evidence="2"/>
<comment type="cofactor">
    <cofactor evidence="1">
        <name>Mg(2+)</name>
        <dbReference type="ChEBI" id="CHEBI:18420"/>
    </cofactor>
</comment>
<dbReference type="OrthoDB" id="5645859at2"/>
<evidence type="ECO:0000256" key="1">
    <source>
        <dbReference type="ARBA" id="ARBA00001946"/>
    </source>
</evidence>
<dbReference type="SUPFAM" id="SSF55073">
    <property type="entry name" value="Nucleotide cyclase"/>
    <property type="match status" value="1"/>
</dbReference>
<dbReference type="InterPro" id="IPR000014">
    <property type="entry name" value="PAS"/>
</dbReference>
<evidence type="ECO:0000259" key="4">
    <source>
        <dbReference type="PROSITE" id="PS50112"/>
    </source>
</evidence>
<evidence type="ECO:0000256" key="2">
    <source>
        <dbReference type="ARBA" id="ARBA00012528"/>
    </source>
</evidence>
<dbReference type="InterPro" id="IPR000700">
    <property type="entry name" value="PAS-assoc_C"/>
</dbReference>
<dbReference type="InterPro" id="IPR001610">
    <property type="entry name" value="PAC"/>
</dbReference>
<dbReference type="GO" id="GO:0052621">
    <property type="term" value="F:diguanylate cyclase activity"/>
    <property type="evidence" value="ECO:0007669"/>
    <property type="project" value="UniProtKB-EC"/>
</dbReference>
<feature type="domain" description="PAS" evidence="4">
    <location>
        <begin position="15"/>
        <end position="50"/>
    </location>
</feature>
<dbReference type="Pfam" id="PF00990">
    <property type="entry name" value="GGDEF"/>
    <property type="match status" value="1"/>
</dbReference>
<proteinExistence type="predicted"/>
<evidence type="ECO:0000259" key="6">
    <source>
        <dbReference type="PROSITE" id="PS50887"/>
    </source>
</evidence>
<dbReference type="PROSITE" id="PS50887">
    <property type="entry name" value="GGDEF"/>
    <property type="match status" value="1"/>
</dbReference>
<name>A0A1H0DGB7_9GAMM</name>
<keyword evidence="8" id="KW-1185">Reference proteome</keyword>
<evidence type="ECO:0000313" key="7">
    <source>
        <dbReference type="EMBL" id="SDN69041.1"/>
    </source>
</evidence>
<feature type="domain" description="PAC" evidence="5">
    <location>
        <begin position="210"/>
        <end position="261"/>
    </location>
</feature>
<dbReference type="RefSeq" id="WP_089676613.1">
    <property type="nucleotide sequence ID" value="NZ_FNIV01000001.1"/>
</dbReference>
<dbReference type="CDD" id="cd01949">
    <property type="entry name" value="GGDEF"/>
    <property type="match status" value="1"/>
</dbReference>
<dbReference type="PROSITE" id="PS50112">
    <property type="entry name" value="PAS"/>
    <property type="match status" value="1"/>
</dbReference>
<dbReference type="Gene3D" id="3.30.70.270">
    <property type="match status" value="1"/>
</dbReference>
<reference evidence="8" key="1">
    <citation type="submission" date="2016-10" db="EMBL/GenBank/DDBJ databases">
        <authorList>
            <person name="Varghese N."/>
            <person name="Submissions S."/>
        </authorList>
    </citation>
    <scope>NUCLEOTIDE SEQUENCE [LARGE SCALE GENOMIC DNA]</scope>
    <source>
        <strain evidence="8">CGMCC 1.6444</strain>
    </source>
</reference>
<evidence type="ECO:0000259" key="5">
    <source>
        <dbReference type="PROSITE" id="PS50113"/>
    </source>
</evidence>
<dbReference type="NCBIfam" id="TIGR00254">
    <property type="entry name" value="GGDEF"/>
    <property type="match status" value="1"/>
</dbReference>
<dbReference type="Gene3D" id="3.30.450.20">
    <property type="entry name" value="PAS domain"/>
    <property type="match status" value="2"/>
</dbReference>
<dbReference type="InterPro" id="IPR035965">
    <property type="entry name" value="PAS-like_dom_sf"/>
</dbReference>
<gene>
    <name evidence="7" type="ORF">SAMN04487957_101397</name>
</gene>
<accession>A0A1H0DGB7</accession>